<comment type="caution">
    <text evidence="1">The sequence shown here is derived from an EMBL/GenBank/DDBJ whole genome shotgun (WGS) entry which is preliminary data.</text>
</comment>
<dbReference type="RefSeq" id="WP_367166509.1">
    <property type="nucleotide sequence ID" value="NZ_JBFKZN010000001.1"/>
</dbReference>
<name>A0ABV3MWK4_9GAMM</name>
<proteinExistence type="predicted"/>
<protein>
    <submittedName>
        <fullName evidence="1">DUF943 family protein</fullName>
    </submittedName>
</protein>
<evidence type="ECO:0000313" key="2">
    <source>
        <dbReference type="Proteomes" id="UP001554567"/>
    </source>
</evidence>
<evidence type="ECO:0000313" key="1">
    <source>
        <dbReference type="EMBL" id="MEW5287934.1"/>
    </source>
</evidence>
<gene>
    <name evidence="1" type="ORF">ABW286_01775</name>
</gene>
<dbReference type="InterPro" id="IPR010351">
    <property type="entry name" value="DUF943"/>
</dbReference>
<accession>A0ABV3MWK4</accession>
<organism evidence="1 2">
    <name type="scientific">Erwinia papayae</name>
    <dbReference type="NCBI Taxonomy" id="206499"/>
    <lineage>
        <taxon>Bacteria</taxon>
        <taxon>Pseudomonadati</taxon>
        <taxon>Pseudomonadota</taxon>
        <taxon>Gammaproteobacteria</taxon>
        <taxon>Enterobacterales</taxon>
        <taxon>Erwiniaceae</taxon>
        <taxon>Erwinia</taxon>
    </lineage>
</organism>
<keyword evidence="2" id="KW-1185">Reference proteome</keyword>
<dbReference type="EMBL" id="JBFKZN010000001">
    <property type="protein sequence ID" value="MEW5287934.1"/>
    <property type="molecule type" value="Genomic_DNA"/>
</dbReference>
<dbReference type="Proteomes" id="UP001554567">
    <property type="component" value="Unassembled WGS sequence"/>
</dbReference>
<sequence>MKFKNKKVTTMFLCFICLLIAIAVWLSLRTVDIIAIHKDGSHSYVLVKKFPFTEKGRIKWWLKNKDVLEDKYKIPSRDYDGSFVVTFWNFGEGYKETDGYDRLCFVDMPPPLNCIDKDAVLMVRNSKNTGLYFILDEGIYRVKEGKIVEIKSD</sequence>
<reference evidence="1 2" key="1">
    <citation type="submission" date="2024-07" db="EMBL/GenBank/DDBJ databases">
        <authorList>
            <person name="Dulla G.F.J."/>
            <person name="Delorm J.G."/>
        </authorList>
    </citation>
    <scope>NUCLEOTIDE SEQUENCE [LARGE SCALE GENOMIC DNA]</scope>
    <source>
        <strain evidence="1 2">JGD 233</strain>
    </source>
</reference>
<dbReference type="Pfam" id="PF06092">
    <property type="entry name" value="DUF943"/>
    <property type="match status" value="1"/>
</dbReference>